<dbReference type="InterPro" id="IPR058625">
    <property type="entry name" value="MdtA-like_BSH"/>
</dbReference>
<dbReference type="Gene3D" id="2.40.420.20">
    <property type="match status" value="1"/>
</dbReference>
<keyword evidence="10" id="KW-1185">Reference proteome</keyword>
<feature type="domain" description="YknX-like beta-barrel" evidence="8">
    <location>
        <begin position="234"/>
        <end position="300"/>
    </location>
</feature>
<dbReference type="Pfam" id="PF25917">
    <property type="entry name" value="BSH_RND"/>
    <property type="match status" value="1"/>
</dbReference>
<evidence type="ECO:0000256" key="2">
    <source>
        <dbReference type="ARBA" id="ARBA00009477"/>
    </source>
</evidence>
<dbReference type="Gene3D" id="2.40.50.100">
    <property type="match status" value="1"/>
</dbReference>
<feature type="region of interest" description="Disordered" evidence="5">
    <location>
        <begin position="337"/>
        <end position="415"/>
    </location>
</feature>
<comment type="similarity">
    <text evidence="2">Belongs to the membrane fusion protein (MFP) (TC 8.A.1) family.</text>
</comment>
<evidence type="ECO:0000256" key="1">
    <source>
        <dbReference type="ARBA" id="ARBA00004196"/>
    </source>
</evidence>
<name>A0A3G3JYF1_9BACL</name>
<dbReference type="GO" id="GO:0022857">
    <property type="term" value="F:transmembrane transporter activity"/>
    <property type="evidence" value="ECO:0007669"/>
    <property type="project" value="InterPro"/>
</dbReference>
<evidence type="ECO:0000256" key="4">
    <source>
        <dbReference type="SAM" id="Coils"/>
    </source>
</evidence>
<dbReference type="Gene3D" id="2.40.30.170">
    <property type="match status" value="1"/>
</dbReference>
<keyword evidence="6" id="KW-0472">Membrane</keyword>
<dbReference type="AlphaFoldDB" id="A0A3G3JYF1"/>
<evidence type="ECO:0000259" key="7">
    <source>
        <dbReference type="Pfam" id="PF25917"/>
    </source>
</evidence>
<gene>
    <name evidence="9" type="ORF">EAV92_08145</name>
</gene>
<evidence type="ECO:0000256" key="5">
    <source>
        <dbReference type="SAM" id="MobiDB-lite"/>
    </source>
</evidence>
<comment type="subcellular location">
    <subcellularLocation>
        <location evidence="1">Cell envelope</location>
    </subcellularLocation>
</comment>
<dbReference type="Proteomes" id="UP000269097">
    <property type="component" value="Chromosome"/>
</dbReference>
<keyword evidence="6" id="KW-1133">Transmembrane helix</keyword>
<evidence type="ECO:0000256" key="3">
    <source>
        <dbReference type="ARBA" id="ARBA00023054"/>
    </source>
</evidence>
<dbReference type="PANTHER" id="PTHR32347">
    <property type="entry name" value="EFFLUX SYSTEM COMPONENT YKNX-RELATED"/>
    <property type="match status" value="1"/>
</dbReference>
<dbReference type="GO" id="GO:0016020">
    <property type="term" value="C:membrane"/>
    <property type="evidence" value="ECO:0007669"/>
    <property type="project" value="InterPro"/>
</dbReference>
<dbReference type="InterPro" id="IPR058636">
    <property type="entry name" value="Beta-barrel_YknX"/>
</dbReference>
<feature type="coiled-coil region" evidence="4">
    <location>
        <begin position="130"/>
        <end position="180"/>
    </location>
</feature>
<dbReference type="InterPro" id="IPR050465">
    <property type="entry name" value="UPF0194_transport"/>
</dbReference>
<keyword evidence="6" id="KW-0812">Transmembrane</keyword>
<evidence type="ECO:0000256" key="6">
    <source>
        <dbReference type="SAM" id="Phobius"/>
    </source>
</evidence>
<dbReference type="KEGG" id="coh:EAV92_08145"/>
<feature type="transmembrane region" description="Helical" evidence="6">
    <location>
        <begin position="22"/>
        <end position="42"/>
    </location>
</feature>
<evidence type="ECO:0000313" key="10">
    <source>
        <dbReference type="Proteomes" id="UP000269097"/>
    </source>
</evidence>
<dbReference type="PANTHER" id="PTHR32347:SF14">
    <property type="entry name" value="EFFLUX SYSTEM COMPONENT YKNX-RELATED"/>
    <property type="match status" value="1"/>
</dbReference>
<dbReference type="EMBL" id="CP033433">
    <property type="protein sequence ID" value="AYQ72539.1"/>
    <property type="molecule type" value="Genomic_DNA"/>
</dbReference>
<feature type="compositionally biased region" description="Gly residues" evidence="5">
    <location>
        <begin position="480"/>
        <end position="494"/>
    </location>
</feature>
<dbReference type="InterPro" id="IPR006143">
    <property type="entry name" value="RND_pump_MFP"/>
</dbReference>
<reference evidence="9 10" key="1">
    <citation type="submission" date="2018-10" db="EMBL/GenBank/DDBJ databases">
        <title>Genome Sequence of Cohnella sp.</title>
        <authorList>
            <person name="Srinivasan S."/>
            <person name="Kim M.K."/>
        </authorList>
    </citation>
    <scope>NUCLEOTIDE SEQUENCE [LARGE SCALE GENOMIC DNA]</scope>
    <source>
        <strain evidence="9 10">18JY8-7</strain>
    </source>
</reference>
<evidence type="ECO:0000313" key="9">
    <source>
        <dbReference type="EMBL" id="AYQ72539.1"/>
    </source>
</evidence>
<feature type="region of interest" description="Disordered" evidence="5">
    <location>
        <begin position="480"/>
        <end position="506"/>
    </location>
</feature>
<accession>A0A3G3JYF1</accession>
<feature type="domain" description="Multidrug resistance protein MdtA-like barrel-sandwich hybrid" evidence="7">
    <location>
        <begin position="83"/>
        <end position="207"/>
    </location>
</feature>
<dbReference type="SUPFAM" id="SSF111369">
    <property type="entry name" value="HlyD-like secretion proteins"/>
    <property type="match status" value="1"/>
</dbReference>
<sequence>MADEQAFWWLEEEHVRMRWNKWWTIGTAAIVLAGAFGGYRWWSGKETKPLQAALQTTQVRKGNLEVKISGTGNIETANRETLSASSSGKIAAVKAKAGDKVKKGQVLATFEQSDNSSNTETQIRSKQLDVKKKELDLETMQTQYKEASDDDQRAQLLISIQKQQLDIETTKEDIKTLQEDESDSLDPITAPIDGTLATFNIKVGDTIGGQGGSSGSSSLGEVVDYDHLQMVVGVDELDIDKVKLNQKADVLVEAVPDQTFTGKVTSIAQEGTASNGVSTFDVTVSLDDVGSLKAGMSAEASILTQSKENALYLPIEAVQSFGGRYFVMVPDSTATVSTGGNAAGSGFRRQGQTGAAEGAASRSGQTGNAQGGTGTQSSGNFQGRGNYSGAAGQGTGQSGTFRQNRQFGAGTAQSGVRRVSIEVGIHNEDYIEVVSGLTEGEAVVVPTTAGSSTSTQNRNGAVGIPGLGIGGAGGFGGGGGFTGSGGFQRSGNGGNRTTRTQGGGGG</sequence>
<feature type="compositionally biased region" description="Polar residues" evidence="5">
    <location>
        <begin position="401"/>
        <end position="414"/>
    </location>
</feature>
<proteinExistence type="inferred from homology"/>
<dbReference type="Pfam" id="PF25990">
    <property type="entry name" value="Beta-barrel_YknX"/>
    <property type="match status" value="1"/>
</dbReference>
<protein>
    <submittedName>
        <fullName evidence="9">Efflux RND transporter periplasmic adaptor subunit</fullName>
    </submittedName>
</protein>
<organism evidence="9 10">
    <name type="scientific">Cohnella candidum</name>
    <dbReference type="NCBI Taxonomy" id="2674991"/>
    <lineage>
        <taxon>Bacteria</taxon>
        <taxon>Bacillati</taxon>
        <taxon>Bacillota</taxon>
        <taxon>Bacilli</taxon>
        <taxon>Bacillales</taxon>
        <taxon>Paenibacillaceae</taxon>
        <taxon>Cohnella</taxon>
    </lineage>
</organism>
<evidence type="ECO:0000259" key="8">
    <source>
        <dbReference type="Pfam" id="PF25990"/>
    </source>
</evidence>
<keyword evidence="3 4" id="KW-0175">Coiled coil</keyword>
<dbReference type="GO" id="GO:0030313">
    <property type="term" value="C:cell envelope"/>
    <property type="evidence" value="ECO:0007669"/>
    <property type="project" value="UniProtKB-SubCell"/>
</dbReference>
<dbReference type="NCBIfam" id="TIGR01730">
    <property type="entry name" value="RND_mfp"/>
    <property type="match status" value="1"/>
</dbReference>